<organism evidence="2 3">
    <name type="scientific">Ensete ventricosum</name>
    <name type="common">Abyssinian banana</name>
    <name type="synonym">Musa ensete</name>
    <dbReference type="NCBI Taxonomy" id="4639"/>
    <lineage>
        <taxon>Eukaryota</taxon>
        <taxon>Viridiplantae</taxon>
        <taxon>Streptophyta</taxon>
        <taxon>Embryophyta</taxon>
        <taxon>Tracheophyta</taxon>
        <taxon>Spermatophyta</taxon>
        <taxon>Magnoliopsida</taxon>
        <taxon>Liliopsida</taxon>
        <taxon>Zingiberales</taxon>
        <taxon>Musaceae</taxon>
        <taxon>Ensete</taxon>
    </lineage>
</organism>
<sequence length="303" mass="34133">MEVMKADHDLNMTVIDGSLAVIRGRYNIPVEYGLHAPRPGQRPYSSDAPGMCITVDALEAGLWFPLHPLIEEYRMDLDDLRRMPKMSSGKAPSTHAAALAQEVDVSPAREAPKTSSKRPIDAPTEQADDLAQRHKKVKVLMRRHKSRHGEGESRSHSMGKEPAAPSEELDTSAESDEGDASEKELNEVRSNLAEIQRLLKEAWVRAQKMDDELLQVVKALENARVELPRQAVDRYKESVGFKEGLKRMGRVTYEYGYQVALARFHALHLDSEVEEDPFTIHSEDDLVPKERQQTFDDSDPPES</sequence>
<reference evidence="2 3" key="1">
    <citation type="journal article" date="2014" name="Agronomy (Basel)">
        <title>A Draft Genome Sequence for Ensete ventricosum, the Drought-Tolerant Tree Against Hunger.</title>
        <authorList>
            <person name="Harrison J."/>
            <person name="Moore K.A."/>
            <person name="Paszkiewicz K."/>
            <person name="Jones T."/>
            <person name="Grant M."/>
            <person name="Ambacheew D."/>
            <person name="Muzemil S."/>
            <person name="Studholme D.J."/>
        </authorList>
    </citation>
    <scope>NUCLEOTIDE SEQUENCE [LARGE SCALE GENOMIC DNA]</scope>
</reference>
<accession>A0A426X997</accession>
<dbReference type="AlphaFoldDB" id="A0A426X997"/>
<name>A0A426X997_ENSVE</name>
<feature type="compositionally biased region" description="Basic and acidic residues" evidence="1">
    <location>
        <begin position="148"/>
        <end position="159"/>
    </location>
</feature>
<feature type="compositionally biased region" description="Acidic residues" evidence="1">
    <location>
        <begin position="167"/>
        <end position="179"/>
    </location>
</feature>
<proteinExistence type="predicted"/>
<comment type="caution">
    <text evidence="2">The sequence shown here is derived from an EMBL/GenBank/DDBJ whole genome shotgun (WGS) entry which is preliminary data.</text>
</comment>
<gene>
    <name evidence="2" type="ORF">B296_00040785</name>
</gene>
<dbReference type="Proteomes" id="UP000287651">
    <property type="component" value="Unassembled WGS sequence"/>
</dbReference>
<feature type="region of interest" description="Disordered" evidence="1">
    <location>
        <begin position="278"/>
        <end position="303"/>
    </location>
</feature>
<feature type="compositionally biased region" description="Basic residues" evidence="1">
    <location>
        <begin position="133"/>
        <end position="147"/>
    </location>
</feature>
<evidence type="ECO:0000313" key="3">
    <source>
        <dbReference type="Proteomes" id="UP000287651"/>
    </source>
</evidence>
<evidence type="ECO:0000313" key="2">
    <source>
        <dbReference type="EMBL" id="RRT36010.1"/>
    </source>
</evidence>
<evidence type="ECO:0000256" key="1">
    <source>
        <dbReference type="SAM" id="MobiDB-lite"/>
    </source>
</evidence>
<feature type="region of interest" description="Disordered" evidence="1">
    <location>
        <begin position="85"/>
        <end position="184"/>
    </location>
</feature>
<feature type="compositionally biased region" description="Basic and acidic residues" evidence="1">
    <location>
        <begin position="281"/>
        <end position="294"/>
    </location>
</feature>
<dbReference type="EMBL" id="AMZH03024190">
    <property type="protein sequence ID" value="RRT36010.1"/>
    <property type="molecule type" value="Genomic_DNA"/>
</dbReference>
<protein>
    <submittedName>
        <fullName evidence="2">Uncharacterized protein</fullName>
    </submittedName>
</protein>